<keyword evidence="5" id="KW-1185">Reference proteome</keyword>
<evidence type="ECO:0000256" key="1">
    <source>
        <dbReference type="ARBA" id="ARBA00023015"/>
    </source>
</evidence>
<gene>
    <name evidence="4" type="ORF">J0A67_20300</name>
</gene>
<dbReference type="Pfam" id="PF01965">
    <property type="entry name" value="DJ-1_PfpI"/>
    <property type="match status" value="1"/>
</dbReference>
<dbReference type="SUPFAM" id="SSF46689">
    <property type="entry name" value="Homeodomain-like"/>
    <property type="match status" value="1"/>
</dbReference>
<dbReference type="Gene3D" id="1.10.10.60">
    <property type="entry name" value="Homeodomain-like"/>
    <property type="match status" value="1"/>
</dbReference>
<organism evidence="4 5">
    <name type="scientific">Algoriphagus aestuariicola</name>
    <dbReference type="NCBI Taxonomy" id="1852016"/>
    <lineage>
        <taxon>Bacteria</taxon>
        <taxon>Pseudomonadati</taxon>
        <taxon>Bacteroidota</taxon>
        <taxon>Cytophagia</taxon>
        <taxon>Cytophagales</taxon>
        <taxon>Cyclobacteriaceae</taxon>
        <taxon>Algoriphagus</taxon>
    </lineage>
</organism>
<dbReference type="CDD" id="cd03137">
    <property type="entry name" value="GATase1_AraC_1"/>
    <property type="match status" value="1"/>
</dbReference>
<sequence length="345" mass="39142">MFWKQELDNPQIPVKLHGSSHGMHDSQVQKYRVFFAVPPKVHLLDLCGPAHAFYEAKVLNPSIEIFFISLKGNSEESSSPGLGINSLLDFRDFELGPADWLVIPGLESEIYFRGGFYQTIQPFLDWVRVQAGNYAKVCSVCTGTFLLANAGVLDGKSCTTHWKYREVFERLHPTAQLMADRLFVKDSNIYSSAGVASGIDLSLFLLEEVFGSLFAFKVAKEMVVFLRRMPNDPQLSVFLQFRNHLENRIHQVQDLMANHLDQQLSLEDLAEKVNTSPRNLSRLFKKTVGITLGEYRDKLRFEKALQLLDGGEKVEVIALTCGLKSSNQLRSLLRKYRDLIPQKLS</sequence>
<dbReference type="InterPro" id="IPR018060">
    <property type="entry name" value="HTH_AraC"/>
</dbReference>
<comment type="caution">
    <text evidence="4">The sequence shown here is derived from an EMBL/GenBank/DDBJ whole genome shotgun (WGS) entry which is preliminary data.</text>
</comment>
<dbReference type="RefSeq" id="WP_206571221.1">
    <property type="nucleotide sequence ID" value="NZ_JAFKCW010000005.1"/>
</dbReference>
<dbReference type="SMART" id="SM00342">
    <property type="entry name" value="HTH_ARAC"/>
    <property type="match status" value="1"/>
</dbReference>
<feature type="domain" description="HTH araC/xylS-type" evidence="3">
    <location>
        <begin position="250"/>
        <end position="345"/>
    </location>
</feature>
<dbReference type="InterPro" id="IPR029062">
    <property type="entry name" value="Class_I_gatase-like"/>
</dbReference>
<accession>A0ABS3BVT5</accession>
<dbReference type="SUPFAM" id="SSF52317">
    <property type="entry name" value="Class I glutamine amidotransferase-like"/>
    <property type="match status" value="1"/>
</dbReference>
<protein>
    <submittedName>
        <fullName evidence="4">DJ-1/PfpI family protein</fullName>
    </submittedName>
</protein>
<evidence type="ECO:0000313" key="4">
    <source>
        <dbReference type="EMBL" id="MBN7803228.1"/>
    </source>
</evidence>
<evidence type="ECO:0000256" key="2">
    <source>
        <dbReference type="ARBA" id="ARBA00023163"/>
    </source>
</evidence>
<dbReference type="InterPro" id="IPR009057">
    <property type="entry name" value="Homeodomain-like_sf"/>
</dbReference>
<name>A0ABS3BVT5_9BACT</name>
<dbReference type="Proteomes" id="UP000664698">
    <property type="component" value="Unassembled WGS sequence"/>
</dbReference>
<dbReference type="PANTHER" id="PTHR43130:SF3">
    <property type="entry name" value="HTH-TYPE TRANSCRIPTIONAL REGULATOR RV1931C"/>
    <property type="match status" value="1"/>
</dbReference>
<reference evidence="4 5" key="1">
    <citation type="submission" date="2021-03" db="EMBL/GenBank/DDBJ databases">
        <title>novel species isolated from a fishpond in China.</title>
        <authorList>
            <person name="Lu H."/>
            <person name="Cai Z."/>
        </authorList>
    </citation>
    <scope>NUCLEOTIDE SEQUENCE [LARGE SCALE GENOMIC DNA]</scope>
    <source>
        <strain evidence="4 5">JCM 31546</strain>
    </source>
</reference>
<dbReference type="InterPro" id="IPR002818">
    <property type="entry name" value="DJ-1/PfpI"/>
</dbReference>
<dbReference type="EMBL" id="JAFKCW010000005">
    <property type="protein sequence ID" value="MBN7803228.1"/>
    <property type="molecule type" value="Genomic_DNA"/>
</dbReference>
<dbReference type="Gene3D" id="3.40.50.880">
    <property type="match status" value="1"/>
</dbReference>
<keyword evidence="2" id="KW-0804">Transcription</keyword>
<dbReference type="PANTHER" id="PTHR43130">
    <property type="entry name" value="ARAC-FAMILY TRANSCRIPTIONAL REGULATOR"/>
    <property type="match status" value="1"/>
</dbReference>
<keyword evidence="1" id="KW-0805">Transcription regulation</keyword>
<evidence type="ECO:0000259" key="3">
    <source>
        <dbReference type="PROSITE" id="PS01124"/>
    </source>
</evidence>
<evidence type="ECO:0000313" key="5">
    <source>
        <dbReference type="Proteomes" id="UP000664698"/>
    </source>
</evidence>
<dbReference type="PROSITE" id="PS01124">
    <property type="entry name" value="HTH_ARAC_FAMILY_2"/>
    <property type="match status" value="1"/>
</dbReference>
<dbReference type="InterPro" id="IPR052158">
    <property type="entry name" value="INH-QAR"/>
</dbReference>
<proteinExistence type="predicted"/>
<dbReference type="Pfam" id="PF12833">
    <property type="entry name" value="HTH_18"/>
    <property type="match status" value="1"/>
</dbReference>